<feature type="region of interest" description="Disordered" evidence="1">
    <location>
        <begin position="95"/>
        <end position="240"/>
    </location>
</feature>
<feature type="compositionally biased region" description="Low complexity" evidence="1">
    <location>
        <begin position="177"/>
        <end position="192"/>
    </location>
</feature>
<proteinExistence type="predicted"/>
<dbReference type="Proteomes" id="UP000757435">
    <property type="component" value="Unassembled WGS sequence"/>
</dbReference>
<feature type="compositionally biased region" description="Polar residues" evidence="1">
    <location>
        <begin position="129"/>
        <end position="139"/>
    </location>
</feature>
<name>A0A951UM83_9CYAN</name>
<evidence type="ECO:0000313" key="4">
    <source>
        <dbReference type="Proteomes" id="UP000757435"/>
    </source>
</evidence>
<comment type="caution">
    <text evidence="3">The sequence shown here is derived from an EMBL/GenBank/DDBJ whole genome shotgun (WGS) entry which is preliminary data.</text>
</comment>
<feature type="transmembrane region" description="Helical" evidence="2">
    <location>
        <begin position="51"/>
        <end position="74"/>
    </location>
</feature>
<reference evidence="3" key="1">
    <citation type="submission" date="2021-05" db="EMBL/GenBank/DDBJ databases">
        <authorList>
            <person name="Pietrasiak N."/>
            <person name="Ward R."/>
            <person name="Stajich J.E."/>
            <person name="Kurbessoian T."/>
        </authorList>
    </citation>
    <scope>NUCLEOTIDE SEQUENCE</scope>
    <source>
        <strain evidence="3">UHER 2000/2452</strain>
    </source>
</reference>
<feature type="compositionally biased region" description="Polar residues" evidence="1">
    <location>
        <begin position="212"/>
        <end position="224"/>
    </location>
</feature>
<accession>A0A951UM83</accession>
<organism evidence="3 4">
    <name type="scientific">Drouetiella hepatica Uher 2000/2452</name>
    <dbReference type="NCBI Taxonomy" id="904376"/>
    <lineage>
        <taxon>Bacteria</taxon>
        <taxon>Bacillati</taxon>
        <taxon>Cyanobacteriota</taxon>
        <taxon>Cyanophyceae</taxon>
        <taxon>Oculatellales</taxon>
        <taxon>Oculatellaceae</taxon>
        <taxon>Drouetiella</taxon>
    </lineage>
</organism>
<evidence type="ECO:0000256" key="2">
    <source>
        <dbReference type="SAM" id="Phobius"/>
    </source>
</evidence>
<keyword evidence="2" id="KW-0472">Membrane</keyword>
<dbReference type="EMBL" id="JAHHHD010000005">
    <property type="protein sequence ID" value="MBW4658384.1"/>
    <property type="molecule type" value="Genomic_DNA"/>
</dbReference>
<gene>
    <name evidence="3" type="ORF">KME15_06900</name>
</gene>
<reference evidence="3" key="2">
    <citation type="journal article" date="2022" name="Microbiol. Resour. Announc.">
        <title>Metagenome Sequencing to Explore Phylogenomics of Terrestrial Cyanobacteria.</title>
        <authorList>
            <person name="Ward R.D."/>
            <person name="Stajich J.E."/>
            <person name="Johansen J.R."/>
            <person name="Huntemann M."/>
            <person name="Clum A."/>
            <person name="Foster B."/>
            <person name="Foster B."/>
            <person name="Roux S."/>
            <person name="Palaniappan K."/>
            <person name="Varghese N."/>
            <person name="Mukherjee S."/>
            <person name="Reddy T.B.K."/>
            <person name="Daum C."/>
            <person name="Copeland A."/>
            <person name="Chen I.A."/>
            <person name="Ivanova N.N."/>
            <person name="Kyrpides N.C."/>
            <person name="Shapiro N."/>
            <person name="Eloe-Fadrosh E.A."/>
            <person name="Pietrasiak N."/>
        </authorList>
    </citation>
    <scope>NUCLEOTIDE SEQUENCE</scope>
    <source>
        <strain evidence="3">UHER 2000/2452</strain>
    </source>
</reference>
<keyword evidence="2" id="KW-0812">Transmembrane</keyword>
<sequence length="397" mass="41020">MSSANWRQPYDSHTSNADLSNARISINMAHLIDKPEAAQQAVRQRATELQLWLALTGGSIVIHLLAVAVLLPIASRAAVREKSLEVSPIDFVELPGTKNAASSKGASVEPTIASPIPAQPPAVPRSAPEAQSDSGNAINSGDIGLAPPAESPITPVITPTLSPSAEASEPKAPESPTPLTAEPTAEPLASAPDPQPSIPDAPPQQSAPGQSDLGQANPGQSDLGQSDPIASSAPPSVTTEQITAAVPDTSAQYSAENQPVPLTLMASLQVVAVPPEQLETPPPDTIAQPLVSTYTFSPNPKDTICVPESEAAQFAVPGGITLGEGVGVQVATDEMGQVIDTALWQPSQNSLNNQLATCLVKNWNWKFQPAIAQGQPVASKALVIWVKIDQSQGDGSG</sequence>
<dbReference type="AlphaFoldDB" id="A0A951UM83"/>
<keyword evidence="2" id="KW-1133">Transmembrane helix</keyword>
<protein>
    <submittedName>
        <fullName evidence="3">Uncharacterized protein</fullName>
    </submittedName>
</protein>
<evidence type="ECO:0000256" key="1">
    <source>
        <dbReference type="SAM" id="MobiDB-lite"/>
    </source>
</evidence>
<evidence type="ECO:0000313" key="3">
    <source>
        <dbReference type="EMBL" id="MBW4658384.1"/>
    </source>
</evidence>
<feature type="compositionally biased region" description="Pro residues" evidence="1">
    <location>
        <begin position="193"/>
        <end position="202"/>
    </location>
</feature>